<dbReference type="PANTHER" id="PTHR43065:SF10">
    <property type="entry name" value="PEROXIDE STRESS-ACTIVATED HISTIDINE KINASE MAK3"/>
    <property type="match status" value="1"/>
</dbReference>
<keyword evidence="7" id="KW-0067">ATP-binding</keyword>
<keyword evidence="10" id="KW-0472">Membrane</keyword>
<keyword evidence="4" id="KW-0808">Transferase</keyword>
<dbReference type="AlphaFoldDB" id="A0A0F7K1L2"/>
<dbReference type="CDD" id="cd00082">
    <property type="entry name" value="HisKA"/>
    <property type="match status" value="1"/>
</dbReference>
<feature type="compositionally biased region" description="Polar residues" evidence="9">
    <location>
        <begin position="844"/>
        <end position="853"/>
    </location>
</feature>
<dbReference type="SUPFAM" id="SSF55874">
    <property type="entry name" value="ATPase domain of HSP90 chaperone/DNA topoisomerase II/histidine kinase"/>
    <property type="match status" value="1"/>
</dbReference>
<organism evidence="14 15">
    <name type="scientific">Sedimenticola thiotaurini</name>
    <dbReference type="NCBI Taxonomy" id="1543721"/>
    <lineage>
        <taxon>Bacteria</taxon>
        <taxon>Pseudomonadati</taxon>
        <taxon>Pseudomonadota</taxon>
        <taxon>Gammaproteobacteria</taxon>
        <taxon>Chromatiales</taxon>
        <taxon>Sedimenticolaceae</taxon>
        <taxon>Sedimenticola</taxon>
    </lineage>
</organism>
<evidence type="ECO:0000256" key="5">
    <source>
        <dbReference type="ARBA" id="ARBA00022741"/>
    </source>
</evidence>
<dbReference type="InterPro" id="IPR000700">
    <property type="entry name" value="PAS-assoc_C"/>
</dbReference>
<dbReference type="SMART" id="SM00387">
    <property type="entry name" value="HATPase_c"/>
    <property type="match status" value="1"/>
</dbReference>
<dbReference type="SUPFAM" id="SSF47384">
    <property type="entry name" value="Homodimeric domain of signal transducing histidine kinase"/>
    <property type="match status" value="1"/>
</dbReference>
<evidence type="ECO:0000313" key="14">
    <source>
        <dbReference type="EMBL" id="AKH21772.1"/>
    </source>
</evidence>
<dbReference type="Proteomes" id="UP000034410">
    <property type="component" value="Chromosome"/>
</dbReference>
<dbReference type="SMART" id="SM00388">
    <property type="entry name" value="HisKA"/>
    <property type="match status" value="1"/>
</dbReference>
<reference evidence="14 15" key="1">
    <citation type="journal article" date="2015" name="Genome Announc.">
        <title>Complete Genome Sequence of Sedimenticola thiotaurini Strain SIP-G1, a Polyphosphate- and Polyhydroxyalkanoate-Accumulating Sulfur-Oxidizing Gammaproteobacterium Isolated from Salt Marsh Sediments.</title>
        <authorList>
            <person name="Flood B.E."/>
            <person name="Jones D.S."/>
            <person name="Bailey J.V."/>
        </authorList>
    </citation>
    <scope>NUCLEOTIDE SEQUENCE [LARGE SCALE GENOMIC DNA]</scope>
    <source>
        <strain evidence="14 15">SIP-G1</strain>
    </source>
</reference>
<dbReference type="InterPro" id="IPR035965">
    <property type="entry name" value="PAS-like_dom_sf"/>
</dbReference>
<gene>
    <name evidence="14" type="ORF">AAY24_17090</name>
</gene>
<dbReference type="PRINTS" id="PR00344">
    <property type="entry name" value="BCTRLSENSOR"/>
</dbReference>
<dbReference type="OrthoDB" id="1931120at2"/>
<dbReference type="SMART" id="SM00091">
    <property type="entry name" value="PAS"/>
    <property type="match status" value="2"/>
</dbReference>
<dbReference type="InterPro" id="IPR036097">
    <property type="entry name" value="HisK_dim/P_sf"/>
</dbReference>
<evidence type="ECO:0000256" key="6">
    <source>
        <dbReference type="ARBA" id="ARBA00022777"/>
    </source>
</evidence>
<evidence type="ECO:0000256" key="9">
    <source>
        <dbReference type="SAM" id="MobiDB-lite"/>
    </source>
</evidence>
<dbReference type="PROSITE" id="PS50109">
    <property type="entry name" value="HIS_KIN"/>
    <property type="match status" value="1"/>
</dbReference>
<accession>A0A0F7K1L2</accession>
<evidence type="ECO:0000256" key="10">
    <source>
        <dbReference type="SAM" id="Phobius"/>
    </source>
</evidence>
<dbReference type="NCBIfam" id="TIGR00229">
    <property type="entry name" value="sensory_box"/>
    <property type="match status" value="1"/>
</dbReference>
<keyword evidence="15" id="KW-1185">Reference proteome</keyword>
<evidence type="ECO:0000256" key="2">
    <source>
        <dbReference type="ARBA" id="ARBA00012438"/>
    </source>
</evidence>
<dbReference type="InterPro" id="IPR036890">
    <property type="entry name" value="HATPase_C_sf"/>
</dbReference>
<dbReference type="PROSITE" id="PS50112">
    <property type="entry name" value="PAS"/>
    <property type="match status" value="1"/>
</dbReference>
<dbReference type="RefSeq" id="WP_046860693.1">
    <property type="nucleotide sequence ID" value="NZ_CP011412.1"/>
</dbReference>
<evidence type="ECO:0000259" key="13">
    <source>
        <dbReference type="PROSITE" id="PS50113"/>
    </source>
</evidence>
<evidence type="ECO:0000256" key="1">
    <source>
        <dbReference type="ARBA" id="ARBA00000085"/>
    </source>
</evidence>
<dbReference type="CDD" id="cd00130">
    <property type="entry name" value="PAS"/>
    <property type="match status" value="1"/>
</dbReference>
<dbReference type="KEGG" id="seds:AAY24_17090"/>
<proteinExistence type="predicted"/>
<evidence type="ECO:0000256" key="3">
    <source>
        <dbReference type="ARBA" id="ARBA00022553"/>
    </source>
</evidence>
<feature type="domain" description="PAS" evidence="12">
    <location>
        <begin position="380"/>
        <end position="451"/>
    </location>
</feature>
<dbReference type="GO" id="GO:0000155">
    <property type="term" value="F:phosphorelay sensor kinase activity"/>
    <property type="evidence" value="ECO:0007669"/>
    <property type="project" value="InterPro"/>
</dbReference>
<keyword evidence="3" id="KW-0597">Phosphoprotein</keyword>
<dbReference type="Gene3D" id="3.30.450.20">
    <property type="entry name" value="PAS domain"/>
    <property type="match status" value="1"/>
</dbReference>
<evidence type="ECO:0000313" key="15">
    <source>
        <dbReference type="Proteomes" id="UP000034410"/>
    </source>
</evidence>
<keyword evidence="10" id="KW-1133">Transmembrane helix</keyword>
<dbReference type="InterPro" id="IPR003594">
    <property type="entry name" value="HATPase_dom"/>
</dbReference>
<name>A0A0F7K1L2_9GAMM</name>
<evidence type="ECO:0000256" key="4">
    <source>
        <dbReference type="ARBA" id="ARBA00022679"/>
    </source>
</evidence>
<keyword evidence="5" id="KW-0547">Nucleotide-binding</keyword>
<evidence type="ECO:0000256" key="7">
    <source>
        <dbReference type="ARBA" id="ARBA00022840"/>
    </source>
</evidence>
<feature type="domain" description="Histidine kinase" evidence="11">
    <location>
        <begin position="632"/>
        <end position="848"/>
    </location>
</feature>
<dbReference type="Gene3D" id="1.10.287.130">
    <property type="match status" value="1"/>
</dbReference>
<dbReference type="GO" id="GO:0005524">
    <property type="term" value="F:ATP binding"/>
    <property type="evidence" value="ECO:0007669"/>
    <property type="project" value="UniProtKB-KW"/>
</dbReference>
<dbReference type="Pfam" id="PF00512">
    <property type="entry name" value="HisKA"/>
    <property type="match status" value="1"/>
</dbReference>
<dbReference type="InterPro" id="IPR003661">
    <property type="entry name" value="HisK_dim/P_dom"/>
</dbReference>
<keyword evidence="10" id="KW-0812">Transmembrane</keyword>
<feature type="transmembrane region" description="Helical" evidence="10">
    <location>
        <begin position="20"/>
        <end position="38"/>
    </location>
</feature>
<dbReference type="EMBL" id="CP011412">
    <property type="protein sequence ID" value="AKH21772.1"/>
    <property type="molecule type" value="Genomic_DNA"/>
</dbReference>
<keyword evidence="8" id="KW-0902">Two-component regulatory system</keyword>
<feature type="transmembrane region" description="Helical" evidence="10">
    <location>
        <begin position="299"/>
        <end position="316"/>
    </location>
</feature>
<dbReference type="Gene3D" id="3.30.565.10">
    <property type="entry name" value="Histidine kinase-like ATPase, C-terminal domain"/>
    <property type="match status" value="1"/>
</dbReference>
<dbReference type="PANTHER" id="PTHR43065">
    <property type="entry name" value="SENSOR HISTIDINE KINASE"/>
    <property type="match status" value="1"/>
</dbReference>
<evidence type="ECO:0000259" key="11">
    <source>
        <dbReference type="PROSITE" id="PS50109"/>
    </source>
</evidence>
<dbReference type="EC" id="2.7.13.3" evidence="2"/>
<dbReference type="InterPro" id="IPR000014">
    <property type="entry name" value="PAS"/>
</dbReference>
<dbReference type="PROSITE" id="PS50113">
    <property type="entry name" value="PAC"/>
    <property type="match status" value="1"/>
</dbReference>
<dbReference type="Pfam" id="PF02518">
    <property type="entry name" value="HATPase_c"/>
    <property type="match status" value="1"/>
</dbReference>
<feature type="region of interest" description="Disordered" evidence="9">
    <location>
        <begin position="832"/>
        <end position="853"/>
    </location>
</feature>
<protein>
    <recommendedName>
        <fullName evidence="2">histidine kinase</fullName>
        <ecNumber evidence="2">2.7.13.3</ecNumber>
    </recommendedName>
</protein>
<dbReference type="Pfam" id="PF13426">
    <property type="entry name" value="PAS_9"/>
    <property type="match status" value="1"/>
</dbReference>
<keyword evidence="6" id="KW-0418">Kinase</keyword>
<feature type="domain" description="PAC" evidence="13">
    <location>
        <begin position="458"/>
        <end position="508"/>
    </location>
</feature>
<evidence type="ECO:0000259" key="12">
    <source>
        <dbReference type="PROSITE" id="PS50112"/>
    </source>
</evidence>
<evidence type="ECO:0000256" key="8">
    <source>
        <dbReference type="ARBA" id="ARBA00023012"/>
    </source>
</evidence>
<dbReference type="InterPro" id="IPR005467">
    <property type="entry name" value="His_kinase_dom"/>
</dbReference>
<dbReference type="InterPro" id="IPR004358">
    <property type="entry name" value="Sig_transdc_His_kin-like_C"/>
</dbReference>
<sequence length="853" mass="97096">MPLSLKRPQKLSLLRRIPMPLMSVIIGLFCGLLVWGVLDQVQPRALRSIFAEELQSRLDQQARETLIRFDNYVLAHTSTARLLANHRQLADYLEPVYWYRADGDLPEQYRESPRWLPESSLWQSLIRPSHILLLDNDGRPREVYQLGERQLPAELGGASELLLGERKARATLTILAGQLYLLVSEPAEDATGTEMGFLMLVVPIDEQFLMASQQGISSNGVLVGILEADEQRFLASSDQSRLHRQQRLNEVEADFLVTSQSFSDYEDTTLNLQFATLVPRSVVQAMRDRVAGLEMRQRLVTAFTFVTIFTLVFYLLSERLNKILQRISRFSRRALGAKQPVIERGNQLFVLEDWIHQFIQLVRDTREEMRQQHESEMHESEMLKQAIMETALDSIITIDRRGVIIEFNPTAEQTFGYDRQEALGQVFAELIFNNESRPQFTLLMADVLSSRDWAPDEMRHELTAVKRGGAVFPVELAIKPIRLKSRLAFTIYMHDISNRRRTELEIRSLAKFASESPSPILRVNRRGVILYANGASDELLDYWGCERAQTLPLYWRNRVTEILGNGEDWQTQVNSSSRIYSLLFTPVVDLGYVNIYGRDITAERQAEHQAREHQQELIHVSRLSTMGEMATGLAHELNQPLSAIANFANGSVRRLQASGQGPEDILYALGQITAQADRAGEIIKRLRALVRKQTPVRRVADLNEVVREVCSFVEFEARKAGIVIEQEFYVHNLLVRIDVVQIEQVLLNLIRNALEALREMPEDGRSLVIQTDCQDGEWAVARVLDTGPGIRDEEMARLFEPFFTTKQGGMGMGLIISRTIIEDHGGTVNAEQRTGGGSCFSIRLPSNRNSDEQ</sequence>
<comment type="catalytic activity">
    <reaction evidence="1">
        <text>ATP + protein L-histidine = ADP + protein N-phospho-L-histidine.</text>
        <dbReference type="EC" id="2.7.13.3"/>
    </reaction>
</comment>
<dbReference type="SUPFAM" id="SSF55785">
    <property type="entry name" value="PYP-like sensor domain (PAS domain)"/>
    <property type="match status" value="1"/>
</dbReference>